<organism evidence="2 3">
    <name type="scientific">Lasiosphaeria hispida</name>
    <dbReference type="NCBI Taxonomy" id="260671"/>
    <lineage>
        <taxon>Eukaryota</taxon>
        <taxon>Fungi</taxon>
        <taxon>Dikarya</taxon>
        <taxon>Ascomycota</taxon>
        <taxon>Pezizomycotina</taxon>
        <taxon>Sordariomycetes</taxon>
        <taxon>Sordariomycetidae</taxon>
        <taxon>Sordariales</taxon>
        <taxon>Lasiosphaeriaceae</taxon>
        <taxon>Lasiosphaeria</taxon>
    </lineage>
</organism>
<gene>
    <name evidence="2" type="ORF">B0T25DRAFT_600243</name>
</gene>
<dbReference type="Proteomes" id="UP001275084">
    <property type="component" value="Unassembled WGS sequence"/>
</dbReference>
<evidence type="ECO:0000313" key="2">
    <source>
        <dbReference type="EMBL" id="KAK3359252.1"/>
    </source>
</evidence>
<dbReference type="EMBL" id="JAUIQD010000002">
    <property type="protein sequence ID" value="KAK3359252.1"/>
    <property type="molecule type" value="Genomic_DNA"/>
</dbReference>
<evidence type="ECO:0000313" key="3">
    <source>
        <dbReference type="Proteomes" id="UP001275084"/>
    </source>
</evidence>
<name>A0AAJ0HQ91_9PEZI</name>
<feature type="region of interest" description="Disordered" evidence="1">
    <location>
        <begin position="31"/>
        <end position="75"/>
    </location>
</feature>
<sequence>MAFGESITALLETYSNCLSLLKALRHRAGSDAATSEDQHASLRKSLKSDRAQVDRAYTSRLSEAGSRLEKGDEDKDNCHECAANIEQGAKPSLGLRVAHVLVESVTRGGHQDNRPPLTQARQQLLSGIYSTFVSQACQIASSTPVAATTRIAAAKKPPIP</sequence>
<accession>A0AAJ0HQ91</accession>
<feature type="compositionally biased region" description="Basic and acidic residues" evidence="1">
    <location>
        <begin position="36"/>
        <end position="53"/>
    </location>
</feature>
<keyword evidence="3" id="KW-1185">Reference proteome</keyword>
<dbReference type="AlphaFoldDB" id="A0AAJ0HQ91"/>
<feature type="compositionally biased region" description="Basic and acidic residues" evidence="1">
    <location>
        <begin position="66"/>
        <end position="75"/>
    </location>
</feature>
<evidence type="ECO:0000256" key="1">
    <source>
        <dbReference type="SAM" id="MobiDB-lite"/>
    </source>
</evidence>
<reference evidence="2" key="2">
    <citation type="submission" date="2023-06" db="EMBL/GenBank/DDBJ databases">
        <authorList>
            <consortium name="Lawrence Berkeley National Laboratory"/>
            <person name="Haridas S."/>
            <person name="Hensen N."/>
            <person name="Bonometti L."/>
            <person name="Westerberg I."/>
            <person name="Brannstrom I.O."/>
            <person name="Guillou S."/>
            <person name="Cros-Aarteil S."/>
            <person name="Calhoun S."/>
            <person name="Kuo A."/>
            <person name="Mondo S."/>
            <person name="Pangilinan J."/>
            <person name="Riley R."/>
            <person name="Labutti K."/>
            <person name="Andreopoulos B."/>
            <person name="Lipzen A."/>
            <person name="Chen C."/>
            <person name="Yanf M."/>
            <person name="Daum C."/>
            <person name="Ng V."/>
            <person name="Clum A."/>
            <person name="Steindorff A."/>
            <person name="Ohm R."/>
            <person name="Martin F."/>
            <person name="Silar P."/>
            <person name="Natvig D."/>
            <person name="Lalanne C."/>
            <person name="Gautier V."/>
            <person name="Ament-Velasquez S.L."/>
            <person name="Kruys A."/>
            <person name="Hutchinson M.I."/>
            <person name="Powell A.J."/>
            <person name="Barry K."/>
            <person name="Miller A.N."/>
            <person name="Grigoriev I.V."/>
            <person name="Debuchy R."/>
            <person name="Gladieux P."/>
            <person name="Thoren M.H."/>
            <person name="Johannesson H."/>
        </authorList>
    </citation>
    <scope>NUCLEOTIDE SEQUENCE</scope>
    <source>
        <strain evidence="2">CBS 955.72</strain>
    </source>
</reference>
<reference evidence="2" key="1">
    <citation type="journal article" date="2023" name="Mol. Phylogenet. Evol.">
        <title>Genome-scale phylogeny and comparative genomics of the fungal order Sordariales.</title>
        <authorList>
            <person name="Hensen N."/>
            <person name="Bonometti L."/>
            <person name="Westerberg I."/>
            <person name="Brannstrom I.O."/>
            <person name="Guillou S."/>
            <person name="Cros-Aarteil S."/>
            <person name="Calhoun S."/>
            <person name="Haridas S."/>
            <person name="Kuo A."/>
            <person name="Mondo S."/>
            <person name="Pangilinan J."/>
            <person name="Riley R."/>
            <person name="LaButti K."/>
            <person name="Andreopoulos B."/>
            <person name="Lipzen A."/>
            <person name="Chen C."/>
            <person name="Yan M."/>
            <person name="Daum C."/>
            <person name="Ng V."/>
            <person name="Clum A."/>
            <person name="Steindorff A."/>
            <person name="Ohm R.A."/>
            <person name="Martin F."/>
            <person name="Silar P."/>
            <person name="Natvig D.O."/>
            <person name="Lalanne C."/>
            <person name="Gautier V."/>
            <person name="Ament-Velasquez S.L."/>
            <person name="Kruys A."/>
            <person name="Hutchinson M.I."/>
            <person name="Powell A.J."/>
            <person name="Barry K."/>
            <person name="Miller A.N."/>
            <person name="Grigoriev I.V."/>
            <person name="Debuchy R."/>
            <person name="Gladieux P."/>
            <person name="Hiltunen Thoren M."/>
            <person name="Johannesson H."/>
        </authorList>
    </citation>
    <scope>NUCLEOTIDE SEQUENCE</scope>
    <source>
        <strain evidence="2">CBS 955.72</strain>
    </source>
</reference>
<comment type="caution">
    <text evidence="2">The sequence shown here is derived from an EMBL/GenBank/DDBJ whole genome shotgun (WGS) entry which is preliminary data.</text>
</comment>
<protein>
    <submittedName>
        <fullName evidence="2">Uncharacterized protein</fullName>
    </submittedName>
</protein>
<proteinExistence type="predicted"/>